<accession>T1F1D3</accession>
<dbReference type="HOGENOM" id="CLU_025388_0_0_1"/>
<reference evidence="3" key="3">
    <citation type="submission" date="2015-06" db="UniProtKB">
        <authorList>
            <consortium name="EnsemblMetazoa"/>
        </authorList>
    </citation>
    <scope>IDENTIFICATION</scope>
</reference>
<reference evidence="4" key="1">
    <citation type="submission" date="2012-12" db="EMBL/GenBank/DDBJ databases">
        <authorList>
            <person name="Hellsten U."/>
            <person name="Grimwood J."/>
            <person name="Chapman J.A."/>
            <person name="Shapiro H."/>
            <person name="Aerts A."/>
            <person name="Otillar R.P."/>
            <person name="Terry A.Y."/>
            <person name="Boore J.L."/>
            <person name="Simakov O."/>
            <person name="Marletaz F."/>
            <person name="Cho S.-J."/>
            <person name="Edsinger-Gonzales E."/>
            <person name="Havlak P."/>
            <person name="Kuo D.-H."/>
            <person name="Larsson T."/>
            <person name="Lv J."/>
            <person name="Arendt D."/>
            <person name="Savage R."/>
            <person name="Osoegawa K."/>
            <person name="de Jong P."/>
            <person name="Lindberg D.R."/>
            <person name="Seaver E.C."/>
            <person name="Weisblat D.A."/>
            <person name="Putnam N.H."/>
            <person name="Grigoriev I.V."/>
            <person name="Rokhsar D.S."/>
        </authorList>
    </citation>
    <scope>NUCLEOTIDE SEQUENCE</scope>
</reference>
<protein>
    <recommendedName>
        <fullName evidence="1">G-patch domain-containing protein</fullName>
    </recommendedName>
</protein>
<dbReference type="Pfam" id="PF01585">
    <property type="entry name" value="G-patch"/>
    <property type="match status" value="1"/>
</dbReference>
<evidence type="ECO:0000259" key="1">
    <source>
        <dbReference type="PROSITE" id="PS50174"/>
    </source>
</evidence>
<dbReference type="InParanoid" id="T1F1D3"/>
<dbReference type="Proteomes" id="UP000015101">
    <property type="component" value="Unassembled WGS sequence"/>
</dbReference>
<dbReference type="SMART" id="SM00443">
    <property type="entry name" value="G_patch"/>
    <property type="match status" value="1"/>
</dbReference>
<dbReference type="GO" id="GO:0032480">
    <property type="term" value="P:negative regulation of type I interferon production"/>
    <property type="evidence" value="ECO:0007669"/>
    <property type="project" value="InterPro"/>
</dbReference>
<organism evidence="3 4">
    <name type="scientific">Helobdella robusta</name>
    <name type="common">Californian leech</name>
    <dbReference type="NCBI Taxonomy" id="6412"/>
    <lineage>
        <taxon>Eukaryota</taxon>
        <taxon>Metazoa</taxon>
        <taxon>Spiralia</taxon>
        <taxon>Lophotrochozoa</taxon>
        <taxon>Annelida</taxon>
        <taxon>Clitellata</taxon>
        <taxon>Hirudinea</taxon>
        <taxon>Rhynchobdellida</taxon>
        <taxon>Glossiphoniidae</taxon>
        <taxon>Helobdella</taxon>
    </lineage>
</organism>
<dbReference type="OMA" id="EDECEEW"/>
<evidence type="ECO:0000313" key="2">
    <source>
        <dbReference type="EMBL" id="ESO09134.1"/>
    </source>
</evidence>
<dbReference type="GO" id="GO:0045893">
    <property type="term" value="P:positive regulation of DNA-templated transcription"/>
    <property type="evidence" value="ECO:0000318"/>
    <property type="project" value="GO_Central"/>
</dbReference>
<evidence type="ECO:0000313" key="4">
    <source>
        <dbReference type="Proteomes" id="UP000015101"/>
    </source>
</evidence>
<sequence length="417" mass="49003">MTSNEKYVLIYDIPKHLHSKFLRRLFVAATESNVFRCFHYRHFSSKYMISKVIQFQNDTNVCFIKLNRADCVTPFISRYSSEPWNSGDGEKLFLKFLKLKLIKSEREATSEEVKTKFVNVDSITEKRLKSIQDLRPPRILINGNVGTPLAHFIDLIQNCKLPPTLLPKLGIKLQNLYKTRKYVSIPWNYECSGNNFLPVQLITNRKRKTKDNFSKANVSENIEDKFLTKNDDEEAEEWERYESIHEDPFKMVPKEKHFEQEMEIVWEKGGPGIVWYTDINYWDQFEENDERETDDWDVNYSELEDDEYKTEKHDNLKEIEEMEPGFSTFKPSQTKKKNKNAFELGHFENFSKKFASKLMKKYGWKRGEGLGPSGKGMSEALHCEGQSGHNKTGFGYRGSKLFDFSTNDSKEISFQKH</sequence>
<dbReference type="PANTHER" id="PTHR14390">
    <property type="entry name" value="G PATCH DOMAIN CONTAINING PROTEIN 3"/>
    <property type="match status" value="1"/>
</dbReference>
<keyword evidence="4" id="KW-1185">Reference proteome</keyword>
<name>T1F1D3_HELRO</name>
<dbReference type="KEGG" id="hro:HELRODRAFT_169076"/>
<dbReference type="OrthoDB" id="5842926at2759"/>
<evidence type="ECO:0000313" key="3">
    <source>
        <dbReference type="EnsemblMetazoa" id="HelroP169076"/>
    </source>
</evidence>
<reference evidence="2 4" key="2">
    <citation type="journal article" date="2013" name="Nature">
        <title>Insights into bilaterian evolution from three spiralian genomes.</title>
        <authorList>
            <person name="Simakov O."/>
            <person name="Marletaz F."/>
            <person name="Cho S.J."/>
            <person name="Edsinger-Gonzales E."/>
            <person name="Havlak P."/>
            <person name="Hellsten U."/>
            <person name="Kuo D.H."/>
            <person name="Larsson T."/>
            <person name="Lv J."/>
            <person name="Arendt D."/>
            <person name="Savage R."/>
            <person name="Osoegawa K."/>
            <person name="de Jong P."/>
            <person name="Grimwood J."/>
            <person name="Chapman J.A."/>
            <person name="Shapiro H."/>
            <person name="Aerts A."/>
            <person name="Otillar R.P."/>
            <person name="Terry A.Y."/>
            <person name="Boore J.L."/>
            <person name="Grigoriev I.V."/>
            <person name="Lindberg D.R."/>
            <person name="Seaver E.C."/>
            <person name="Weisblat D.A."/>
            <person name="Putnam N.H."/>
            <person name="Rokhsar D.S."/>
        </authorList>
    </citation>
    <scope>NUCLEOTIDE SEQUENCE</scope>
</reference>
<dbReference type="EMBL" id="KB096023">
    <property type="protein sequence ID" value="ESO09134.1"/>
    <property type="molecule type" value="Genomic_DNA"/>
</dbReference>
<dbReference type="InterPro" id="IPR040341">
    <property type="entry name" value="GPATCH3"/>
</dbReference>
<dbReference type="GO" id="GO:0039536">
    <property type="term" value="P:negative regulation of RIG-I signaling pathway"/>
    <property type="evidence" value="ECO:0007669"/>
    <property type="project" value="InterPro"/>
</dbReference>
<dbReference type="RefSeq" id="XP_009013156.1">
    <property type="nucleotide sequence ID" value="XM_009014908.1"/>
</dbReference>
<dbReference type="GO" id="GO:0003676">
    <property type="term" value="F:nucleic acid binding"/>
    <property type="evidence" value="ECO:0007669"/>
    <property type="project" value="InterPro"/>
</dbReference>
<gene>
    <name evidence="3" type="primary">20202633</name>
    <name evidence="2" type="ORF">HELRODRAFT_169076</name>
</gene>
<feature type="domain" description="G-patch" evidence="1">
    <location>
        <begin position="351"/>
        <end position="399"/>
    </location>
</feature>
<proteinExistence type="predicted"/>
<dbReference type="eggNOG" id="ENOG502QQ66">
    <property type="taxonomic scope" value="Eukaryota"/>
</dbReference>
<dbReference type="PANTHER" id="PTHR14390:SF2">
    <property type="entry name" value="G PATCH DOMAIN-CONTAINING PROTEIN 3"/>
    <property type="match status" value="1"/>
</dbReference>
<dbReference type="PROSITE" id="PS50174">
    <property type="entry name" value="G_PATCH"/>
    <property type="match status" value="1"/>
</dbReference>
<dbReference type="GeneID" id="20202633"/>
<dbReference type="CTD" id="20202633"/>
<dbReference type="EMBL" id="AMQM01003171">
    <property type="status" value="NOT_ANNOTATED_CDS"/>
    <property type="molecule type" value="Genomic_DNA"/>
</dbReference>
<dbReference type="InterPro" id="IPR000467">
    <property type="entry name" value="G_patch_dom"/>
</dbReference>
<dbReference type="AlphaFoldDB" id="T1F1D3"/>
<dbReference type="EnsemblMetazoa" id="HelroT169076">
    <property type="protein sequence ID" value="HelroP169076"/>
    <property type="gene ID" value="HelroG169076"/>
</dbReference>